<dbReference type="EMBL" id="VSRL01000062">
    <property type="protein sequence ID" value="NKE58707.1"/>
    <property type="molecule type" value="Genomic_DNA"/>
</dbReference>
<keyword evidence="1" id="KW-0732">Signal</keyword>
<protein>
    <recommendedName>
        <fullName evidence="4">Secreted protein</fullName>
    </recommendedName>
</protein>
<evidence type="ECO:0008006" key="4">
    <source>
        <dbReference type="Google" id="ProtNLM"/>
    </source>
</evidence>
<reference evidence="2 3" key="1">
    <citation type="submission" date="2019-08" db="EMBL/GenBank/DDBJ databases">
        <title>Lentzea from Indian Himalayas.</title>
        <authorList>
            <person name="Mandal S."/>
            <person name="Mallick Gupta A."/>
            <person name="Maiti P.K."/>
            <person name="Sarkar J."/>
            <person name="Mandal S."/>
        </authorList>
    </citation>
    <scope>NUCLEOTIDE SEQUENCE [LARGE SCALE GENOMIC DNA]</scope>
    <source>
        <strain evidence="2 3">PSKA42</strain>
    </source>
</reference>
<evidence type="ECO:0000256" key="1">
    <source>
        <dbReference type="SAM" id="SignalP"/>
    </source>
</evidence>
<feature type="chain" id="PRO_5045067311" description="Secreted protein" evidence="1">
    <location>
        <begin position="33"/>
        <end position="131"/>
    </location>
</feature>
<comment type="caution">
    <text evidence="2">The sequence shown here is derived from an EMBL/GenBank/DDBJ whole genome shotgun (WGS) entry which is preliminary data.</text>
</comment>
<proteinExistence type="predicted"/>
<dbReference type="RefSeq" id="WP_167975365.1">
    <property type="nucleotide sequence ID" value="NZ_VSRL01000062.1"/>
</dbReference>
<evidence type="ECO:0000313" key="2">
    <source>
        <dbReference type="EMBL" id="NKE58707.1"/>
    </source>
</evidence>
<organism evidence="2 3">
    <name type="scientific">Lentzea indica</name>
    <dbReference type="NCBI Taxonomy" id="2604800"/>
    <lineage>
        <taxon>Bacteria</taxon>
        <taxon>Bacillati</taxon>
        <taxon>Actinomycetota</taxon>
        <taxon>Actinomycetes</taxon>
        <taxon>Pseudonocardiales</taxon>
        <taxon>Pseudonocardiaceae</taxon>
        <taxon>Lentzea</taxon>
    </lineage>
</organism>
<sequence>MSLHTFRKAGITLAAVVTAFAGVMVTGPSASATTALADCTARLNPQYWSWTAQCTAPHTVSIRTDRRWYWLHQPGVIYTTSGTNSRLVEPGTPWQGRNFDIPERMTVQLCLTAYQDSTVLIAPKTCYTRWP</sequence>
<name>A0ABX1FIR8_9PSEU</name>
<gene>
    <name evidence="2" type="ORF">FXN61_18575</name>
</gene>
<accession>A0ABX1FIR8</accession>
<feature type="signal peptide" evidence="1">
    <location>
        <begin position="1"/>
        <end position="32"/>
    </location>
</feature>
<dbReference type="Proteomes" id="UP001515943">
    <property type="component" value="Unassembled WGS sequence"/>
</dbReference>
<keyword evidence="3" id="KW-1185">Reference proteome</keyword>
<evidence type="ECO:0000313" key="3">
    <source>
        <dbReference type="Proteomes" id="UP001515943"/>
    </source>
</evidence>